<evidence type="ECO:0000259" key="2">
    <source>
        <dbReference type="Pfam" id="PF01590"/>
    </source>
</evidence>
<name>A0ABU9BMQ0_9BURK</name>
<dbReference type="EMBL" id="JBBUTG010000005">
    <property type="protein sequence ID" value="MEK8031241.1"/>
    <property type="molecule type" value="Genomic_DNA"/>
</dbReference>
<reference evidence="3 4" key="1">
    <citation type="submission" date="2024-04" db="EMBL/GenBank/DDBJ databases">
        <title>Novel species of the genus Ideonella isolated from streams.</title>
        <authorList>
            <person name="Lu H."/>
        </authorList>
    </citation>
    <scope>NUCLEOTIDE SEQUENCE [LARGE SCALE GENOMIC DNA]</scope>
    <source>
        <strain evidence="3 4">DXS29W</strain>
    </source>
</reference>
<comment type="caution">
    <text evidence="3">The sequence shown here is derived from an EMBL/GenBank/DDBJ whole genome shotgun (WGS) entry which is preliminary data.</text>
</comment>
<organism evidence="3 4">
    <name type="scientific">Ideonella lacteola</name>
    <dbReference type="NCBI Taxonomy" id="2984193"/>
    <lineage>
        <taxon>Bacteria</taxon>
        <taxon>Pseudomonadati</taxon>
        <taxon>Pseudomonadota</taxon>
        <taxon>Betaproteobacteria</taxon>
        <taxon>Burkholderiales</taxon>
        <taxon>Sphaerotilaceae</taxon>
        <taxon>Ideonella</taxon>
    </lineage>
</organism>
<feature type="domain" description="GAF" evidence="2">
    <location>
        <begin position="64"/>
        <end position="148"/>
    </location>
</feature>
<gene>
    <name evidence="3" type="ORF">AACH06_10475</name>
</gene>
<dbReference type="Pfam" id="PF01590">
    <property type="entry name" value="GAF"/>
    <property type="match status" value="1"/>
</dbReference>
<evidence type="ECO:0000313" key="3">
    <source>
        <dbReference type="EMBL" id="MEK8031241.1"/>
    </source>
</evidence>
<sequence>MTQRKSTGEHLTTLMQATSKFRGDKSLAAFVLSLTREFSTRLAFITEKRVPQAHALAMADREDLKQPVYYDHRQTPCRAVLDGEVVSVPCNVADIYPGHAGLQSYLGVPLFDTTGQVIGLVAVMDERPFEDVEGIKQVLVLLAPRIAAELECVRLTRSNTGAPAPQGVFTLRSPDALPPEPVERKA</sequence>
<accession>A0ABU9BMQ0</accession>
<dbReference type="SUPFAM" id="SSF55781">
    <property type="entry name" value="GAF domain-like"/>
    <property type="match status" value="1"/>
</dbReference>
<keyword evidence="4" id="KW-1185">Reference proteome</keyword>
<dbReference type="InterPro" id="IPR003018">
    <property type="entry name" value="GAF"/>
</dbReference>
<protein>
    <submittedName>
        <fullName evidence="3">GAF domain-containing protein</fullName>
    </submittedName>
</protein>
<proteinExistence type="predicted"/>
<feature type="region of interest" description="Disordered" evidence="1">
    <location>
        <begin position="164"/>
        <end position="186"/>
    </location>
</feature>
<evidence type="ECO:0000313" key="4">
    <source>
        <dbReference type="Proteomes" id="UP001371218"/>
    </source>
</evidence>
<evidence type="ECO:0000256" key="1">
    <source>
        <dbReference type="SAM" id="MobiDB-lite"/>
    </source>
</evidence>
<dbReference type="RefSeq" id="WP_341425618.1">
    <property type="nucleotide sequence ID" value="NZ_JBBUTG010000005.1"/>
</dbReference>
<dbReference type="Proteomes" id="UP001371218">
    <property type="component" value="Unassembled WGS sequence"/>
</dbReference>